<dbReference type="InterPro" id="IPR011250">
    <property type="entry name" value="OMP/PagP_B-barrel"/>
</dbReference>
<organism evidence="8 9">
    <name type="scientific">Bradyrhizobium erythrophlei</name>
    <dbReference type="NCBI Taxonomy" id="1437360"/>
    <lineage>
        <taxon>Bacteria</taxon>
        <taxon>Pseudomonadati</taxon>
        <taxon>Pseudomonadota</taxon>
        <taxon>Alphaproteobacteria</taxon>
        <taxon>Hyphomicrobiales</taxon>
        <taxon>Nitrobacteraceae</taxon>
        <taxon>Bradyrhizobium</taxon>
    </lineage>
</organism>
<feature type="chain" id="PRO_5011576078" evidence="6">
    <location>
        <begin position="23"/>
        <end position="247"/>
    </location>
</feature>
<dbReference type="RefSeq" id="WP_092116584.1">
    <property type="nucleotide sequence ID" value="NZ_FNTH01000001.1"/>
</dbReference>
<evidence type="ECO:0000256" key="4">
    <source>
        <dbReference type="ARBA" id="ARBA00023237"/>
    </source>
</evidence>
<evidence type="ECO:0000256" key="3">
    <source>
        <dbReference type="ARBA" id="ARBA00023136"/>
    </source>
</evidence>
<evidence type="ECO:0000256" key="1">
    <source>
        <dbReference type="ARBA" id="ARBA00004442"/>
    </source>
</evidence>
<dbReference type="GO" id="GO:0009279">
    <property type="term" value="C:cell outer membrane"/>
    <property type="evidence" value="ECO:0007669"/>
    <property type="project" value="UniProtKB-SubCell"/>
</dbReference>
<dbReference type="OrthoDB" id="9815357at2"/>
<dbReference type="Proteomes" id="UP000198992">
    <property type="component" value="Unassembled WGS sequence"/>
</dbReference>
<comment type="similarity">
    <text evidence="5">Belongs to the Omp25/RopB family.</text>
</comment>
<name>A0A1H4WH59_9BRAD</name>
<dbReference type="Gene3D" id="2.40.160.20">
    <property type="match status" value="1"/>
</dbReference>
<feature type="signal peptide" evidence="6">
    <location>
        <begin position="1"/>
        <end position="22"/>
    </location>
</feature>
<reference evidence="8 9" key="1">
    <citation type="submission" date="2016-10" db="EMBL/GenBank/DDBJ databases">
        <authorList>
            <person name="de Groot N.N."/>
        </authorList>
    </citation>
    <scope>NUCLEOTIDE SEQUENCE [LARGE SCALE GENOMIC DNA]</scope>
    <source>
        <strain evidence="8 9">MT12</strain>
    </source>
</reference>
<evidence type="ECO:0000256" key="2">
    <source>
        <dbReference type="ARBA" id="ARBA00022729"/>
    </source>
</evidence>
<evidence type="ECO:0000313" key="9">
    <source>
        <dbReference type="Proteomes" id="UP000198992"/>
    </source>
</evidence>
<dbReference type="EMBL" id="FNTH01000001">
    <property type="protein sequence ID" value="SEC92637.1"/>
    <property type="molecule type" value="Genomic_DNA"/>
</dbReference>
<gene>
    <name evidence="8" type="ORF">SAMN05444164_3121</name>
</gene>
<protein>
    <submittedName>
        <fullName evidence="8">Outer membrane immunogenic protein</fullName>
    </submittedName>
</protein>
<dbReference type="InterPro" id="IPR051692">
    <property type="entry name" value="OMP-like"/>
</dbReference>
<evidence type="ECO:0000256" key="6">
    <source>
        <dbReference type="SAM" id="SignalP"/>
    </source>
</evidence>
<evidence type="ECO:0000256" key="5">
    <source>
        <dbReference type="ARBA" id="ARBA00038306"/>
    </source>
</evidence>
<keyword evidence="2 6" id="KW-0732">Signal</keyword>
<dbReference type="SUPFAM" id="SSF56925">
    <property type="entry name" value="OMPA-like"/>
    <property type="match status" value="1"/>
</dbReference>
<keyword evidence="4" id="KW-0998">Cell outer membrane</keyword>
<dbReference type="PANTHER" id="PTHR34001:SF3">
    <property type="entry name" value="BLL7405 PROTEIN"/>
    <property type="match status" value="1"/>
</dbReference>
<feature type="domain" description="Outer membrane protein beta-barrel" evidence="7">
    <location>
        <begin position="33"/>
        <end position="239"/>
    </location>
</feature>
<dbReference type="InterPro" id="IPR027385">
    <property type="entry name" value="Beta-barrel_OMP"/>
</dbReference>
<comment type="subcellular location">
    <subcellularLocation>
        <location evidence="1">Cell outer membrane</location>
    </subcellularLocation>
</comment>
<accession>A0A1H4WH59</accession>
<keyword evidence="3" id="KW-0472">Membrane</keyword>
<dbReference type="PANTHER" id="PTHR34001">
    <property type="entry name" value="BLL7405 PROTEIN"/>
    <property type="match status" value="1"/>
</dbReference>
<evidence type="ECO:0000313" key="8">
    <source>
        <dbReference type="EMBL" id="SEC92637.1"/>
    </source>
</evidence>
<dbReference type="Pfam" id="PF13505">
    <property type="entry name" value="OMP_b-brl"/>
    <property type="match status" value="1"/>
</dbReference>
<dbReference type="AlphaFoldDB" id="A0A1H4WH59"/>
<sequence length="247" mass="25943">MKRVLFTTAALGALLLASPARSADLPLYTKAPAIAAPEYDWSGFYIGVFGGGGYGNHNLNNALGPAGFANYTINYSSSGGIAGGEVGYNVQSGSIVVGVEADGFWSGIKGSDISQFNAGTLPIGSVDATSLRDGFTLRARGGIAVDRLLLFFTGGWAYGELQHTNTDPVFGVDQFSANRSGLTAGGGIAYALTSNLIGKFEYRYYDFGRYERAAPLNGQIPYTVDNTFSVVTVGLDYKFGGPVVAKY</sequence>
<evidence type="ECO:0000259" key="7">
    <source>
        <dbReference type="Pfam" id="PF13505"/>
    </source>
</evidence>
<proteinExistence type="inferred from homology"/>